<evidence type="ECO:0000313" key="3">
    <source>
        <dbReference type="Proteomes" id="UP000054821"/>
    </source>
</evidence>
<dbReference type="RefSeq" id="XP_018665081.1">
    <property type="nucleotide sequence ID" value="XM_018801766.1"/>
</dbReference>
<evidence type="ECO:0000313" key="2">
    <source>
        <dbReference type="EMBL" id="PON24535.1"/>
    </source>
</evidence>
<reference evidence="2 3" key="1">
    <citation type="journal article" date="2016" name="Genome Announc.">
        <title>Draft Whole-Genome Sequence of Trichoderma gamsii T6085, a Promising Biocontrol Agent of Fusarium Head Blight on Wheat.</title>
        <authorList>
            <person name="Baroncelli R."/>
            <person name="Zapparata A."/>
            <person name="Piaggeschi G."/>
            <person name="Sarrocco S."/>
            <person name="Vannacci G."/>
        </authorList>
    </citation>
    <scope>NUCLEOTIDE SEQUENCE [LARGE SCALE GENOMIC DNA]</scope>
    <source>
        <strain evidence="2 3">T6085</strain>
    </source>
</reference>
<dbReference type="EMBL" id="JPDN02000022">
    <property type="protein sequence ID" value="PON24535.1"/>
    <property type="molecule type" value="Genomic_DNA"/>
</dbReference>
<proteinExistence type="predicted"/>
<evidence type="ECO:0000256" key="1">
    <source>
        <dbReference type="SAM" id="MobiDB-lite"/>
    </source>
</evidence>
<comment type="caution">
    <text evidence="2">The sequence shown here is derived from an EMBL/GenBank/DDBJ whole genome shotgun (WGS) entry which is preliminary data.</text>
</comment>
<dbReference type="Proteomes" id="UP000054821">
    <property type="component" value="Unassembled WGS sequence"/>
</dbReference>
<dbReference type="AlphaFoldDB" id="A0A2P4ZJU5"/>
<dbReference type="GeneID" id="29981849"/>
<gene>
    <name evidence="2" type="ORF">TGAM01_v206465</name>
</gene>
<keyword evidence="3" id="KW-1185">Reference proteome</keyword>
<dbReference type="PANTHER" id="PTHR40628">
    <property type="entry name" value="CHROMO DOMAIN-CONTAINING PROTEIN"/>
    <property type="match status" value="1"/>
</dbReference>
<organism evidence="2 3">
    <name type="scientific">Trichoderma gamsii</name>
    <dbReference type="NCBI Taxonomy" id="398673"/>
    <lineage>
        <taxon>Eukaryota</taxon>
        <taxon>Fungi</taxon>
        <taxon>Dikarya</taxon>
        <taxon>Ascomycota</taxon>
        <taxon>Pezizomycotina</taxon>
        <taxon>Sordariomycetes</taxon>
        <taxon>Hypocreomycetidae</taxon>
        <taxon>Hypocreales</taxon>
        <taxon>Hypocreaceae</taxon>
        <taxon>Trichoderma</taxon>
    </lineage>
</organism>
<dbReference type="PANTHER" id="PTHR40628:SF1">
    <property type="entry name" value="CHROMO DOMAIN-CONTAINING PROTEIN"/>
    <property type="match status" value="1"/>
</dbReference>
<name>A0A2P4ZJU5_9HYPO</name>
<protein>
    <submittedName>
        <fullName evidence="2">Uncharacterized protein</fullName>
    </submittedName>
</protein>
<feature type="compositionally biased region" description="Acidic residues" evidence="1">
    <location>
        <begin position="270"/>
        <end position="294"/>
    </location>
</feature>
<sequence>MSNRIAKRQRTNHSSVSSLQRLVASENAHLKWQDSPEGLSPDWVFSNNSNVHVCNDRKWFTELTTFPSTTLGPLSSQGVPASGVGVVNLPVKRSPNFRGPDAHHFLRLTDVLYMPSSVCNIVGSPIFEIAPQTSFGATENSHGSMNDASGKPVAYFSLDNERFCLRLSGPPVGPRLGPSKFQPDKSYWLRVTWPASERARWKAHGQQIKADTDKRQWAGEQPYTTEEKQWLKKYYEGEFKFLMAHELSIYNEEDRAEGRAIMRGLARDDESNDSYEMKEDEEDDDDDEDEDDSDMEGHLADYHFSQEELDWIEKHYRNSATFMFSHGLKFYDEEDCVIAKRLLQGFMRE</sequence>
<feature type="region of interest" description="Disordered" evidence="1">
    <location>
        <begin position="264"/>
        <end position="296"/>
    </location>
</feature>
<accession>A0A2P4ZJU5</accession>